<dbReference type="RefSeq" id="WP_220198976.1">
    <property type="nucleotide sequence ID" value="NZ_BNJF01000006.1"/>
</dbReference>
<accession>A0A8J3I758</accession>
<dbReference type="Proteomes" id="UP000612362">
    <property type="component" value="Unassembled WGS sequence"/>
</dbReference>
<evidence type="ECO:0000313" key="2">
    <source>
        <dbReference type="Proteomes" id="UP000612362"/>
    </source>
</evidence>
<keyword evidence="2" id="KW-1185">Reference proteome</keyword>
<comment type="caution">
    <text evidence="1">The sequence shown here is derived from an EMBL/GenBank/DDBJ whole genome shotgun (WGS) entry which is preliminary data.</text>
</comment>
<proteinExistence type="predicted"/>
<gene>
    <name evidence="1" type="ORF">KSX_80590</name>
</gene>
<dbReference type="EMBL" id="BNJF01000006">
    <property type="protein sequence ID" value="GHO49896.1"/>
    <property type="molecule type" value="Genomic_DNA"/>
</dbReference>
<dbReference type="AlphaFoldDB" id="A0A8J3I758"/>
<sequence>MLSLITQAIDQTRSRILEGKKAASTSKILGLFELYTCAIPRHKDSPPVDFCRHVILDEVEGDILQGLARYLRDK</sequence>
<organism evidence="1 2">
    <name type="scientific">Ktedonospora formicarum</name>
    <dbReference type="NCBI Taxonomy" id="2778364"/>
    <lineage>
        <taxon>Bacteria</taxon>
        <taxon>Bacillati</taxon>
        <taxon>Chloroflexota</taxon>
        <taxon>Ktedonobacteria</taxon>
        <taxon>Ktedonobacterales</taxon>
        <taxon>Ktedonobacteraceae</taxon>
        <taxon>Ktedonospora</taxon>
    </lineage>
</organism>
<name>A0A8J3I758_9CHLR</name>
<reference evidence="1" key="1">
    <citation type="submission" date="2020-10" db="EMBL/GenBank/DDBJ databases">
        <title>Taxonomic study of unclassified bacteria belonging to the class Ktedonobacteria.</title>
        <authorList>
            <person name="Yabe S."/>
            <person name="Wang C.M."/>
            <person name="Zheng Y."/>
            <person name="Sakai Y."/>
            <person name="Cavaletti L."/>
            <person name="Monciardini P."/>
            <person name="Donadio S."/>
        </authorList>
    </citation>
    <scope>NUCLEOTIDE SEQUENCE</scope>
    <source>
        <strain evidence="1">SOSP1-1</strain>
    </source>
</reference>
<protein>
    <submittedName>
        <fullName evidence="1">Uncharacterized protein</fullName>
    </submittedName>
</protein>
<evidence type="ECO:0000313" key="1">
    <source>
        <dbReference type="EMBL" id="GHO49896.1"/>
    </source>
</evidence>